<dbReference type="PANTHER" id="PTHR45011:SF1">
    <property type="entry name" value="DAP3-BINDING CELL DEATH ENHANCER 1"/>
    <property type="match status" value="1"/>
</dbReference>
<dbReference type="GeneID" id="112054930"/>
<dbReference type="Proteomes" id="UP001652582">
    <property type="component" value="Chromosome 22"/>
</dbReference>
<dbReference type="Gene3D" id="1.25.40.10">
    <property type="entry name" value="Tetratricopeptide repeat domain"/>
    <property type="match status" value="1"/>
</dbReference>
<name>A0A6J1NZ68_BICAN</name>
<dbReference type="InterPro" id="IPR052748">
    <property type="entry name" value="ISR_Activator"/>
</dbReference>
<dbReference type="SMART" id="SM00671">
    <property type="entry name" value="SEL1"/>
    <property type="match status" value="2"/>
</dbReference>
<evidence type="ECO:0000313" key="3">
    <source>
        <dbReference type="Proteomes" id="UP001652582"/>
    </source>
</evidence>
<dbReference type="InterPro" id="IPR011990">
    <property type="entry name" value="TPR-like_helical_dom_sf"/>
</dbReference>
<protein>
    <submittedName>
        <fullName evidence="4">Uncharacterized protein LOC112054930</fullName>
    </submittedName>
</protein>
<feature type="transmembrane region" description="Helical" evidence="2">
    <location>
        <begin position="78"/>
        <end position="96"/>
    </location>
</feature>
<reference evidence="4" key="1">
    <citation type="submission" date="2025-08" db="UniProtKB">
        <authorList>
            <consortium name="RefSeq"/>
        </authorList>
    </citation>
    <scope>IDENTIFICATION</scope>
</reference>
<organism evidence="3 4">
    <name type="scientific">Bicyclus anynana</name>
    <name type="common">Squinting bush brown butterfly</name>
    <dbReference type="NCBI Taxonomy" id="110368"/>
    <lineage>
        <taxon>Eukaryota</taxon>
        <taxon>Metazoa</taxon>
        <taxon>Ecdysozoa</taxon>
        <taxon>Arthropoda</taxon>
        <taxon>Hexapoda</taxon>
        <taxon>Insecta</taxon>
        <taxon>Pterygota</taxon>
        <taxon>Neoptera</taxon>
        <taxon>Endopterygota</taxon>
        <taxon>Lepidoptera</taxon>
        <taxon>Glossata</taxon>
        <taxon>Ditrysia</taxon>
        <taxon>Papilionoidea</taxon>
        <taxon>Nymphalidae</taxon>
        <taxon>Satyrinae</taxon>
        <taxon>Satyrini</taxon>
        <taxon>Mycalesina</taxon>
        <taxon>Bicyclus</taxon>
    </lineage>
</organism>
<dbReference type="Pfam" id="PF08238">
    <property type="entry name" value="Sel1"/>
    <property type="match status" value="2"/>
</dbReference>
<keyword evidence="3" id="KW-1185">Reference proteome</keyword>
<dbReference type="PANTHER" id="PTHR45011">
    <property type="entry name" value="DAP3-BINDING CELL DEATH ENHANCER 1"/>
    <property type="match status" value="1"/>
</dbReference>
<keyword evidence="2" id="KW-0472">Membrane</keyword>
<sequence length="352" mass="39732">MWKYVTRRIRDTFERGANHFDKRHSAVINTSKNNIHEEKNKNANSPCCWFTPRKCWSSYQSENDTNNKRWNFEQLNRTWIGAITWSSALVFGWYTSQLIHLKCKKQSKIDKKCYLPRISYLLQILPCLNNHSLDTLKLPSQLDTSFPNVPPIVHLVTNDHSEGNGETSRSSTSTDASDDLGEVLNSIENRLGLAAIENGQHQDGLNLLRSAANRNHPPALYNLGLCYELGMGVEMDEKTAMELYRSAAALQHPGALYNLGIYYGQGRGGLSKDRATAIRLLRLAAVQGQEDAIAALKSLEEPSTPPPDTDMDAWTKQFTHIHGNIVPTHSVLFVDNLNTLNAQNYNYEPVVY</sequence>
<evidence type="ECO:0000313" key="4">
    <source>
        <dbReference type="RefSeq" id="XP_023950642.1"/>
    </source>
</evidence>
<dbReference type="SUPFAM" id="SSF81901">
    <property type="entry name" value="HCP-like"/>
    <property type="match status" value="1"/>
</dbReference>
<keyword evidence="2" id="KW-1133">Transmembrane helix</keyword>
<keyword evidence="2" id="KW-0812">Transmembrane</keyword>
<dbReference type="RefSeq" id="XP_023950642.1">
    <property type="nucleotide sequence ID" value="XM_024094874.2"/>
</dbReference>
<proteinExistence type="predicted"/>
<dbReference type="OrthoDB" id="2384430at2759"/>
<evidence type="ECO:0000256" key="1">
    <source>
        <dbReference type="SAM" id="MobiDB-lite"/>
    </source>
</evidence>
<dbReference type="KEGG" id="bany:112054930"/>
<accession>A0A6J1NZ68</accession>
<dbReference type="InterPro" id="IPR006597">
    <property type="entry name" value="Sel1-like"/>
</dbReference>
<gene>
    <name evidence="4" type="primary">LOC112054930</name>
</gene>
<feature type="region of interest" description="Disordered" evidence="1">
    <location>
        <begin position="157"/>
        <end position="178"/>
    </location>
</feature>
<dbReference type="AlphaFoldDB" id="A0A6J1NZ68"/>
<evidence type="ECO:0000256" key="2">
    <source>
        <dbReference type="SAM" id="Phobius"/>
    </source>
</evidence>